<dbReference type="Proteomes" id="UP001367508">
    <property type="component" value="Unassembled WGS sequence"/>
</dbReference>
<feature type="binding site" evidence="3">
    <location>
        <position position="203"/>
    </location>
    <ligand>
        <name>ATP</name>
        <dbReference type="ChEBI" id="CHEBI:30616"/>
    </ligand>
</feature>
<keyword evidence="3" id="KW-0547">Nucleotide-binding</keyword>
<dbReference type="InterPro" id="IPR017441">
    <property type="entry name" value="Protein_kinase_ATP_BS"/>
</dbReference>
<sequence>MAKTSQLSFVYCIAYSTTKCFNLWETVRVFHQVQFFVKRSSQLLVATRATIDQLPQEQGILNSCNLFTLSWCGNVSASNQYSADVSNARLLEKGNSTSVGHSSHSVGTNHVSGPGPSSSNNYPTTSVGGCEKHGLRRDEEEVDVGQILDTAKVFTLPELRRATKNFRADTFIGEGSFGKVYKGWIKDRTSTNRGHGLTIAVKKWNPQSMFGVQEWQTEVNFLGRLSHPNIIKLLGFGREENELHLVYEFMPRGSLDNHLFGRGANAHALSWDTRLKVMLGVARALTFLHSLEENIIYRDLGTSKILLDETYTAKLSDFGLARSGPTADHNYVSTRVMGTHGYGAPEYITTGHLYVKSDVYGFGIVLIEMLTGKRISDIIRNLCKKKPLIDWLKSNLLNERKMRSTMDGNLESKYPSNLALQLAHLTLNCIQYYPELRPSMKQVVQTLEQIEAANEKPIDNRNPATYCWTLG</sequence>
<dbReference type="InterPro" id="IPR050823">
    <property type="entry name" value="Plant_Ser_Thr_Prot_Kinase"/>
</dbReference>
<evidence type="ECO:0000256" key="3">
    <source>
        <dbReference type="PROSITE-ProRule" id="PRU10141"/>
    </source>
</evidence>
<keyword evidence="3" id="KW-0067">ATP-binding</keyword>
<accession>A0AAN9QC41</accession>
<comment type="caution">
    <text evidence="6">The sequence shown here is derived from an EMBL/GenBank/DDBJ whole genome shotgun (WGS) entry which is preliminary data.</text>
</comment>
<evidence type="ECO:0000256" key="2">
    <source>
        <dbReference type="ARBA" id="ARBA00022475"/>
    </source>
</evidence>
<keyword evidence="2" id="KW-1003">Cell membrane</keyword>
<feature type="domain" description="Protein kinase" evidence="5">
    <location>
        <begin position="166"/>
        <end position="450"/>
    </location>
</feature>
<evidence type="ECO:0000313" key="7">
    <source>
        <dbReference type="Proteomes" id="UP001367508"/>
    </source>
</evidence>
<comment type="subcellular location">
    <subcellularLocation>
        <location evidence="1">Cell membrane</location>
    </subcellularLocation>
</comment>
<dbReference type="Gene3D" id="1.10.510.10">
    <property type="entry name" value="Transferase(Phosphotransferase) domain 1"/>
    <property type="match status" value="1"/>
</dbReference>
<evidence type="ECO:0000259" key="5">
    <source>
        <dbReference type="PROSITE" id="PS50011"/>
    </source>
</evidence>
<keyword evidence="7" id="KW-1185">Reference proteome</keyword>
<dbReference type="PROSITE" id="PS00107">
    <property type="entry name" value="PROTEIN_KINASE_ATP"/>
    <property type="match status" value="1"/>
</dbReference>
<dbReference type="InterPro" id="IPR000719">
    <property type="entry name" value="Prot_kinase_dom"/>
</dbReference>
<keyword evidence="2" id="KW-0472">Membrane</keyword>
<name>A0AAN9QC41_CANGL</name>
<dbReference type="Pfam" id="PF07714">
    <property type="entry name" value="PK_Tyr_Ser-Thr"/>
    <property type="match status" value="1"/>
</dbReference>
<dbReference type="GO" id="GO:0005886">
    <property type="term" value="C:plasma membrane"/>
    <property type="evidence" value="ECO:0007669"/>
    <property type="project" value="UniProtKB-SubCell"/>
</dbReference>
<dbReference type="GO" id="GO:0004672">
    <property type="term" value="F:protein kinase activity"/>
    <property type="evidence" value="ECO:0007669"/>
    <property type="project" value="InterPro"/>
</dbReference>
<dbReference type="InterPro" id="IPR011009">
    <property type="entry name" value="Kinase-like_dom_sf"/>
</dbReference>
<reference evidence="6 7" key="1">
    <citation type="submission" date="2024-01" db="EMBL/GenBank/DDBJ databases">
        <title>The genomes of 5 underutilized Papilionoideae crops provide insights into root nodulation and disease resistanc.</title>
        <authorList>
            <person name="Jiang F."/>
        </authorList>
    </citation>
    <scope>NUCLEOTIDE SEQUENCE [LARGE SCALE GENOMIC DNA]</scope>
    <source>
        <strain evidence="6">LVBAO_FW01</strain>
        <tissue evidence="6">Leaves</tissue>
    </source>
</reference>
<feature type="region of interest" description="Disordered" evidence="4">
    <location>
        <begin position="95"/>
        <end position="122"/>
    </location>
</feature>
<proteinExistence type="predicted"/>
<dbReference type="AlphaFoldDB" id="A0AAN9QC41"/>
<dbReference type="InterPro" id="IPR001245">
    <property type="entry name" value="Ser-Thr/Tyr_kinase_cat_dom"/>
</dbReference>
<evidence type="ECO:0000256" key="1">
    <source>
        <dbReference type="ARBA" id="ARBA00004236"/>
    </source>
</evidence>
<dbReference type="PANTHER" id="PTHR45621">
    <property type="entry name" value="OS01G0588500 PROTEIN-RELATED"/>
    <property type="match status" value="1"/>
</dbReference>
<dbReference type="GO" id="GO:0005524">
    <property type="term" value="F:ATP binding"/>
    <property type="evidence" value="ECO:0007669"/>
    <property type="project" value="UniProtKB-UniRule"/>
</dbReference>
<dbReference type="PROSITE" id="PS50011">
    <property type="entry name" value="PROTEIN_KINASE_DOM"/>
    <property type="match status" value="1"/>
</dbReference>
<protein>
    <recommendedName>
        <fullName evidence="5">Protein kinase domain-containing protein</fullName>
    </recommendedName>
</protein>
<gene>
    <name evidence="6" type="ORF">VNO77_23892</name>
</gene>
<dbReference type="EMBL" id="JAYMYQ010000005">
    <property type="protein sequence ID" value="KAK7329717.1"/>
    <property type="molecule type" value="Genomic_DNA"/>
</dbReference>
<organism evidence="6 7">
    <name type="scientific">Canavalia gladiata</name>
    <name type="common">Sword bean</name>
    <name type="synonym">Dolichos gladiatus</name>
    <dbReference type="NCBI Taxonomy" id="3824"/>
    <lineage>
        <taxon>Eukaryota</taxon>
        <taxon>Viridiplantae</taxon>
        <taxon>Streptophyta</taxon>
        <taxon>Embryophyta</taxon>
        <taxon>Tracheophyta</taxon>
        <taxon>Spermatophyta</taxon>
        <taxon>Magnoliopsida</taxon>
        <taxon>eudicotyledons</taxon>
        <taxon>Gunneridae</taxon>
        <taxon>Pentapetalae</taxon>
        <taxon>rosids</taxon>
        <taxon>fabids</taxon>
        <taxon>Fabales</taxon>
        <taxon>Fabaceae</taxon>
        <taxon>Papilionoideae</taxon>
        <taxon>50 kb inversion clade</taxon>
        <taxon>NPAAA clade</taxon>
        <taxon>indigoferoid/millettioid clade</taxon>
        <taxon>Phaseoleae</taxon>
        <taxon>Canavalia</taxon>
    </lineage>
</organism>
<evidence type="ECO:0000313" key="6">
    <source>
        <dbReference type="EMBL" id="KAK7329717.1"/>
    </source>
</evidence>
<evidence type="ECO:0000256" key="4">
    <source>
        <dbReference type="SAM" id="MobiDB-lite"/>
    </source>
</evidence>
<dbReference type="FunFam" id="1.10.510.10:FF:000095">
    <property type="entry name" value="protein STRUBBELIG-RECEPTOR FAMILY 8"/>
    <property type="match status" value="1"/>
</dbReference>
<dbReference type="SUPFAM" id="SSF56112">
    <property type="entry name" value="Protein kinase-like (PK-like)"/>
    <property type="match status" value="1"/>
</dbReference>
<dbReference type="Gene3D" id="3.30.200.20">
    <property type="entry name" value="Phosphorylase Kinase, domain 1"/>
    <property type="match status" value="1"/>
</dbReference>